<dbReference type="EMBL" id="HACG01021457">
    <property type="protein sequence ID" value="CEK68322.1"/>
    <property type="molecule type" value="Transcribed_RNA"/>
</dbReference>
<sequence>MVNEFWLSWVHIRVILPWTNTVGHTEKHQIQNVISHHRSGYNLVVCDHFWDLTCS</sequence>
<organism evidence="1">
    <name type="scientific">Arion vulgaris</name>
    <dbReference type="NCBI Taxonomy" id="1028688"/>
    <lineage>
        <taxon>Eukaryota</taxon>
        <taxon>Metazoa</taxon>
        <taxon>Spiralia</taxon>
        <taxon>Lophotrochozoa</taxon>
        <taxon>Mollusca</taxon>
        <taxon>Gastropoda</taxon>
        <taxon>Heterobranchia</taxon>
        <taxon>Euthyneura</taxon>
        <taxon>Panpulmonata</taxon>
        <taxon>Eupulmonata</taxon>
        <taxon>Stylommatophora</taxon>
        <taxon>Helicina</taxon>
        <taxon>Arionoidea</taxon>
        <taxon>Arionidae</taxon>
        <taxon>Arion</taxon>
    </lineage>
</organism>
<reference evidence="1" key="1">
    <citation type="submission" date="2014-12" db="EMBL/GenBank/DDBJ databases">
        <title>Insight into the proteome of Arion vulgaris.</title>
        <authorList>
            <person name="Aradska J."/>
            <person name="Bulat T."/>
            <person name="Smidak R."/>
            <person name="Sarate P."/>
            <person name="Gangsoo J."/>
            <person name="Sialana F."/>
            <person name="Bilban M."/>
            <person name="Lubec G."/>
        </authorList>
    </citation>
    <scope>NUCLEOTIDE SEQUENCE</scope>
    <source>
        <tissue evidence="1">Skin</tissue>
    </source>
</reference>
<evidence type="ECO:0000313" key="1">
    <source>
        <dbReference type="EMBL" id="CEK68322.1"/>
    </source>
</evidence>
<feature type="non-terminal residue" evidence="1">
    <location>
        <position position="55"/>
    </location>
</feature>
<proteinExistence type="predicted"/>
<name>A0A0B6ZIX4_9EUPU</name>
<protein>
    <submittedName>
        <fullName evidence="1">Uncharacterized protein</fullName>
    </submittedName>
</protein>
<accession>A0A0B6ZIX4</accession>
<dbReference type="AlphaFoldDB" id="A0A0B6ZIX4"/>
<gene>
    <name evidence="1" type="primary">ORF65926</name>
</gene>